<reference evidence="1" key="1">
    <citation type="journal article" date="2021" name="Proc. Natl. Acad. Sci. U.S.A.">
        <title>A Catalog of Tens of Thousands of Viruses from Human Metagenomes Reveals Hidden Associations with Chronic Diseases.</title>
        <authorList>
            <person name="Tisza M.J."/>
            <person name="Buck C.B."/>
        </authorList>
    </citation>
    <scope>NUCLEOTIDE SEQUENCE</scope>
    <source>
        <strain evidence="1">CtuUw41</strain>
    </source>
</reference>
<accession>A0A8S5MY39</accession>
<dbReference type="EMBL" id="BK015017">
    <property type="protein sequence ID" value="DAD87249.1"/>
    <property type="molecule type" value="Genomic_DNA"/>
</dbReference>
<proteinExistence type="predicted"/>
<name>A0A8S5MY39_9CAUD</name>
<evidence type="ECO:0000313" key="1">
    <source>
        <dbReference type="EMBL" id="DAD87249.1"/>
    </source>
</evidence>
<organism evidence="1">
    <name type="scientific">Siphoviridae sp. ctuUw41</name>
    <dbReference type="NCBI Taxonomy" id="2826503"/>
    <lineage>
        <taxon>Viruses</taxon>
        <taxon>Duplodnaviria</taxon>
        <taxon>Heunggongvirae</taxon>
        <taxon>Uroviricota</taxon>
        <taxon>Caudoviricetes</taxon>
    </lineage>
</organism>
<sequence length="62" mass="7416">MRKDPTFNEASFEREYKDLYSLNYCELLESPIEFYKLQHNYEIRVSVKVLRIVKIGQSAAKL</sequence>
<protein>
    <submittedName>
        <fullName evidence="1">Uncharacterized protein</fullName>
    </submittedName>
</protein>